<evidence type="ECO:0000313" key="3">
    <source>
        <dbReference type="Proteomes" id="UP001310890"/>
    </source>
</evidence>
<accession>A0AAN7TR78</accession>
<feature type="region of interest" description="Disordered" evidence="1">
    <location>
        <begin position="1"/>
        <end position="449"/>
    </location>
</feature>
<feature type="compositionally biased region" description="Basic residues" evidence="1">
    <location>
        <begin position="434"/>
        <end position="449"/>
    </location>
</feature>
<feature type="compositionally biased region" description="Polar residues" evidence="1">
    <location>
        <begin position="50"/>
        <end position="62"/>
    </location>
</feature>
<dbReference type="Proteomes" id="UP001310890">
    <property type="component" value="Unassembled WGS sequence"/>
</dbReference>
<evidence type="ECO:0000256" key="1">
    <source>
        <dbReference type="SAM" id="MobiDB-lite"/>
    </source>
</evidence>
<dbReference type="AlphaFoldDB" id="A0AAN7TR78"/>
<feature type="compositionally biased region" description="Low complexity" evidence="1">
    <location>
        <begin position="397"/>
        <end position="418"/>
    </location>
</feature>
<proteinExistence type="predicted"/>
<comment type="caution">
    <text evidence="2">The sequence shown here is derived from an EMBL/GenBank/DDBJ whole genome shotgun (WGS) entry which is preliminary data.</text>
</comment>
<evidence type="ECO:0000313" key="2">
    <source>
        <dbReference type="EMBL" id="KAK5119028.1"/>
    </source>
</evidence>
<feature type="compositionally biased region" description="Polar residues" evidence="1">
    <location>
        <begin position="291"/>
        <end position="308"/>
    </location>
</feature>
<sequence>METIKAAMGFGQKDQQGQEPVSGAKGAGDAMEPYDLGNEENPELGGEAPQHTSDPAQTTSEAATADLQPADEATTTSGKSEAHVPEPAFDSAASPSTATHPAATHSAATTPATTSMPITSETPKESNSDNNTTTAKPSIGSAAWFATAMPVGSRKTEEKAVEQPQSAVGGTEQERVAGQAPTIAGVTPGVGGIAVTGATTGSSRAADDVAKPDTPLPPNHLGNNVPAAPEAVVSSAPAIPTHATCMASEQPPPAPASTSYLESPRPITTDRAPSTVAPTDTTTPTKASESVPTQPQSGALFSNPFGSDTSKDMATPQTNSKQQPAPPPETKETQDLRGSNPKAIPMAGGVPLGAYASEERRKSRDVRRSISVQPEDAPEADEQTMANTAANADGGSPARVAVPAPAEPATPGAPDTAPSSSMVDSPASGSGGKEKKRGLLSKMKEKIKH</sequence>
<gene>
    <name evidence="2" type="ORF">LTR62_000239</name>
</gene>
<name>A0AAN7TR78_9PEZI</name>
<protein>
    <submittedName>
        <fullName evidence="2">Uncharacterized protein</fullName>
    </submittedName>
</protein>
<feature type="compositionally biased region" description="Basic and acidic residues" evidence="1">
    <location>
        <begin position="357"/>
        <end position="368"/>
    </location>
</feature>
<feature type="compositionally biased region" description="Low complexity" evidence="1">
    <location>
        <begin position="272"/>
        <end position="290"/>
    </location>
</feature>
<feature type="compositionally biased region" description="Low complexity" evidence="1">
    <location>
        <begin position="91"/>
        <end position="115"/>
    </location>
</feature>
<reference evidence="2" key="1">
    <citation type="submission" date="2023-08" db="EMBL/GenBank/DDBJ databases">
        <title>Black Yeasts Isolated from many extreme environments.</title>
        <authorList>
            <person name="Coleine C."/>
            <person name="Stajich J.E."/>
            <person name="Selbmann L."/>
        </authorList>
    </citation>
    <scope>NUCLEOTIDE SEQUENCE</scope>
    <source>
        <strain evidence="2">CCFEE 5401</strain>
    </source>
</reference>
<feature type="compositionally biased region" description="Low complexity" evidence="1">
    <location>
        <begin position="225"/>
        <end position="238"/>
    </location>
</feature>
<dbReference type="EMBL" id="JAVRRL010000001">
    <property type="protein sequence ID" value="KAK5119028.1"/>
    <property type="molecule type" value="Genomic_DNA"/>
</dbReference>
<organism evidence="2 3">
    <name type="scientific">Meristemomyces frigidus</name>
    <dbReference type="NCBI Taxonomy" id="1508187"/>
    <lineage>
        <taxon>Eukaryota</taxon>
        <taxon>Fungi</taxon>
        <taxon>Dikarya</taxon>
        <taxon>Ascomycota</taxon>
        <taxon>Pezizomycotina</taxon>
        <taxon>Dothideomycetes</taxon>
        <taxon>Dothideomycetidae</taxon>
        <taxon>Mycosphaerellales</taxon>
        <taxon>Teratosphaeriaceae</taxon>
        <taxon>Meristemomyces</taxon>
    </lineage>
</organism>